<dbReference type="EMBL" id="LAZR01019708">
    <property type="protein sequence ID" value="KKL91518.1"/>
    <property type="molecule type" value="Genomic_DNA"/>
</dbReference>
<evidence type="ECO:0000313" key="1">
    <source>
        <dbReference type="EMBL" id="KKL91518.1"/>
    </source>
</evidence>
<organism evidence="1">
    <name type="scientific">marine sediment metagenome</name>
    <dbReference type="NCBI Taxonomy" id="412755"/>
    <lineage>
        <taxon>unclassified sequences</taxon>
        <taxon>metagenomes</taxon>
        <taxon>ecological metagenomes</taxon>
    </lineage>
</organism>
<comment type="caution">
    <text evidence="1">The sequence shown here is derived from an EMBL/GenBank/DDBJ whole genome shotgun (WGS) entry which is preliminary data.</text>
</comment>
<feature type="non-terminal residue" evidence="1">
    <location>
        <position position="1"/>
    </location>
</feature>
<dbReference type="AlphaFoldDB" id="A0A0F9FYX1"/>
<protein>
    <submittedName>
        <fullName evidence="1">Uncharacterized protein</fullName>
    </submittedName>
</protein>
<proteinExistence type="predicted"/>
<gene>
    <name evidence="1" type="ORF">LCGC14_1893830</name>
</gene>
<reference evidence="1" key="1">
    <citation type="journal article" date="2015" name="Nature">
        <title>Complex archaea that bridge the gap between prokaryotes and eukaryotes.</title>
        <authorList>
            <person name="Spang A."/>
            <person name="Saw J.H."/>
            <person name="Jorgensen S.L."/>
            <person name="Zaremba-Niedzwiedzka K."/>
            <person name="Martijn J."/>
            <person name="Lind A.E."/>
            <person name="van Eijk R."/>
            <person name="Schleper C."/>
            <person name="Guy L."/>
            <person name="Ettema T.J."/>
        </authorList>
    </citation>
    <scope>NUCLEOTIDE SEQUENCE</scope>
</reference>
<sequence length="62" mass="6881">IADGEDCIKAPFIAIRCEGVAVACVLEDLGMTQKHFAGKLNFDEGQTLHPLQFVEIRRHQSL</sequence>
<accession>A0A0F9FYX1</accession>
<name>A0A0F9FYX1_9ZZZZ</name>